<dbReference type="EMBL" id="CP108110">
    <property type="protein sequence ID" value="WUQ84296.1"/>
    <property type="molecule type" value="Genomic_DNA"/>
</dbReference>
<evidence type="ECO:0000256" key="6">
    <source>
        <dbReference type="ARBA" id="ARBA00022840"/>
    </source>
</evidence>
<feature type="compositionally biased region" description="Pro residues" evidence="8">
    <location>
        <begin position="343"/>
        <end position="358"/>
    </location>
</feature>
<accession>A0ABZ1TZC0</accession>
<keyword evidence="3" id="KW-0808">Transferase</keyword>
<evidence type="ECO:0000256" key="8">
    <source>
        <dbReference type="SAM" id="MobiDB-lite"/>
    </source>
</evidence>
<sequence>MLDDRYELVERLGQGGFGVVWRAFDSRMRRPVAVKVINHHGEDQQKAALRFVREACAAGNLSHPHIVTVHDLGEGELGGRRVTYLVMELITGRTLTSVLRDGPPGPEQSVRWGRQICSALAAAHDAGMVHRDIKPENIMVTEAGTVKVLDFGIAQLDIGAGGLTTTGTVVGSPAYMAPERWTGGRVDGRADLYAFGCVLVELCTGARPFSGDSTPVLMYQHLNAPPPALDPAEFGLPPELAGLVTELLAKDPEHRPADARTVERRLAELEGSAGPGEAAVEAPAEAPAAVPVAAPAEQPGFGPVVVLVPPVPVFPPPVVFGPVPVLPPPVVFAPMVLPPLTTPPPSATPPPGPVPLPQQPHGTVRSALAERRSAAQRAATPEEAAAQLHAVAQEALAALGPADRETLAAWRDFAWFLGRTGDLDGAIRLLSTVAEDLRLALGPSDPDTLTARYHLLRCIGESGETISAMRRLAELLPELHAVWGPHDPRVFQARHDLAVYTAERGDPESAVLQLRTLLPELVGVLGEQHPVTVRAWQDLAAQQQRLAAAPAGRPRPGRRPRMHPAEALVLIRRVLTWEFASEREADDCLTALERGTGIKQIGEWILAAPDHVTAEDLVEEIYGP</sequence>
<evidence type="ECO:0000259" key="9">
    <source>
        <dbReference type="PROSITE" id="PS50011"/>
    </source>
</evidence>
<keyword evidence="4 7" id="KW-0547">Nucleotide-binding</keyword>
<dbReference type="PROSITE" id="PS00107">
    <property type="entry name" value="PROTEIN_KINASE_ATP"/>
    <property type="match status" value="1"/>
</dbReference>
<feature type="region of interest" description="Disordered" evidence="8">
    <location>
        <begin position="343"/>
        <end position="363"/>
    </location>
</feature>
<evidence type="ECO:0000256" key="7">
    <source>
        <dbReference type="PROSITE-ProRule" id="PRU10141"/>
    </source>
</evidence>
<proteinExistence type="predicted"/>
<feature type="domain" description="Protein kinase" evidence="9">
    <location>
        <begin position="6"/>
        <end position="269"/>
    </location>
</feature>
<dbReference type="PROSITE" id="PS00108">
    <property type="entry name" value="PROTEIN_KINASE_ST"/>
    <property type="match status" value="1"/>
</dbReference>
<dbReference type="EC" id="2.7.11.1" evidence="1"/>
<evidence type="ECO:0000256" key="4">
    <source>
        <dbReference type="ARBA" id="ARBA00022741"/>
    </source>
</evidence>
<keyword evidence="2" id="KW-0723">Serine/threonine-protein kinase</keyword>
<keyword evidence="11" id="KW-1185">Reference proteome</keyword>
<dbReference type="GO" id="GO:0016301">
    <property type="term" value="F:kinase activity"/>
    <property type="evidence" value="ECO:0007669"/>
    <property type="project" value="UniProtKB-KW"/>
</dbReference>
<evidence type="ECO:0000256" key="2">
    <source>
        <dbReference type="ARBA" id="ARBA00022527"/>
    </source>
</evidence>
<dbReference type="RefSeq" id="WP_328955172.1">
    <property type="nucleotide sequence ID" value="NZ_CP108110.1"/>
</dbReference>
<dbReference type="PANTHER" id="PTHR43289">
    <property type="entry name" value="MITOGEN-ACTIVATED PROTEIN KINASE KINASE KINASE 20-RELATED"/>
    <property type="match status" value="1"/>
</dbReference>
<evidence type="ECO:0000256" key="3">
    <source>
        <dbReference type="ARBA" id="ARBA00022679"/>
    </source>
</evidence>
<keyword evidence="5 10" id="KW-0418">Kinase</keyword>
<dbReference type="InterPro" id="IPR017441">
    <property type="entry name" value="Protein_kinase_ATP_BS"/>
</dbReference>
<name>A0ABZ1TZC0_9ACTN</name>
<protein>
    <recommendedName>
        <fullName evidence="1">non-specific serine/threonine protein kinase</fullName>
        <ecNumber evidence="1">2.7.11.1</ecNumber>
    </recommendedName>
</protein>
<dbReference type="Gene3D" id="3.30.200.20">
    <property type="entry name" value="Phosphorylase Kinase, domain 1"/>
    <property type="match status" value="1"/>
</dbReference>
<evidence type="ECO:0000313" key="10">
    <source>
        <dbReference type="EMBL" id="WUQ84296.1"/>
    </source>
</evidence>
<dbReference type="PROSITE" id="PS50011">
    <property type="entry name" value="PROTEIN_KINASE_DOM"/>
    <property type="match status" value="1"/>
</dbReference>
<dbReference type="Gene3D" id="1.25.40.10">
    <property type="entry name" value="Tetratricopeptide repeat domain"/>
    <property type="match status" value="1"/>
</dbReference>
<evidence type="ECO:0000256" key="1">
    <source>
        <dbReference type="ARBA" id="ARBA00012513"/>
    </source>
</evidence>
<dbReference type="InterPro" id="IPR011009">
    <property type="entry name" value="Kinase-like_dom_sf"/>
</dbReference>
<dbReference type="SUPFAM" id="SSF48452">
    <property type="entry name" value="TPR-like"/>
    <property type="match status" value="1"/>
</dbReference>
<dbReference type="InterPro" id="IPR008271">
    <property type="entry name" value="Ser/Thr_kinase_AS"/>
</dbReference>
<evidence type="ECO:0000256" key="5">
    <source>
        <dbReference type="ARBA" id="ARBA00022777"/>
    </source>
</evidence>
<dbReference type="CDD" id="cd14014">
    <property type="entry name" value="STKc_PknB_like"/>
    <property type="match status" value="1"/>
</dbReference>
<feature type="binding site" evidence="7">
    <location>
        <position position="35"/>
    </location>
    <ligand>
        <name>ATP</name>
        <dbReference type="ChEBI" id="CHEBI:30616"/>
    </ligand>
</feature>
<dbReference type="Gene3D" id="1.10.510.10">
    <property type="entry name" value="Transferase(Phosphotransferase) domain 1"/>
    <property type="match status" value="1"/>
</dbReference>
<dbReference type="PANTHER" id="PTHR43289:SF6">
    <property type="entry name" value="SERINE_THREONINE-PROTEIN KINASE NEKL-3"/>
    <property type="match status" value="1"/>
</dbReference>
<dbReference type="Proteomes" id="UP001432222">
    <property type="component" value="Chromosome"/>
</dbReference>
<reference evidence="10" key="1">
    <citation type="submission" date="2022-10" db="EMBL/GenBank/DDBJ databases">
        <title>The complete genomes of actinobacterial strains from the NBC collection.</title>
        <authorList>
            <person name="Joergensen T.S."/>
            <person name="Alvarez Arevalo M."/>
            <person name="Sterndorff E.B."/>
            <person name="Faurdal D."/>
            <person name="Vuksanovic O."/>
            <person name="Mourched A.-S."/>
            <person name="Charusanti P."/>
            <person name="Shaw S."/>
            <person name="Blin K."/>
            <person name="Weber T."/>
        </authorList>
    </citation>
    <scope>NUCLEOTIDE SEQUENCE</scope>
    <source>
        <strain evidence="10">NBC_00222</strain>
    </source>
</reference>
<evidence type="ECO:0000313" key="11">
    <source>
        <dbReference type="Proteomes" id="UP001432222"/>
    </source>
</evidence>
<organism evidence="10 11">
    <name type="scientific">Kitasatospora purpeofusca</name>
    <dbReference type="NCBI Taxonomy" id="67352"/>
    <lineage>
        <taxon>Bacteria</taxon>
        <taxon>Bacillati</taxon>
        <taxon>Actinomycetota</taxon>
        <taxon>Actinomycetes</taxon>
        <taxon>Kitasatosporales</taxon>
        <taxon>Streptomycetaceae</taxon>
        <taxon>Kitasatospora</taxon>
    </lineage>
</organism>
<keyword evidence="6 7" id="KW-0067">ATP-binding</keyword>
<dbReference type="SMART" id="SM00220">
    <property type="entry name" value="S_TKc"/>
    <property type="match status" value="1"/>
</dbReference>
<dbReference type="Pfam" id="PF00069">
    <property type="entry name" value="Pkinase"/>
    <property type="match status" value="1"/>
</dbReference>
<dbReference type="SUPFAM" id="SSF56112">
    <property type="entry name" value="Protein kinase-like (PK-like)"/>
    <property type="match status" value="1"/>
</dbReference>
<dbReference type="InterPro" id="IPR000719">
    <property type="entry name" value="Prot_kinase_dom"/>
</dbReference>
<gene>
    <name evidence="10" type="ORF">OHA16_15790</name>
</gene>
<dbReference type="InterPro" id="IPR011990">
    <property type="entry name" value="TPR-like_helical_dom_sf"/>
</dbReference>